<evidence type="ECO:0000313" key="7">
    <source>
        <dbReference type="EMBL" id="SIR16630.1"/>
    </source>
</evidence>
<dbReference type="PROSITE" id="PS00101">
    <property type="entry name" value="HEXAPEP_TRANSFERASES"/>
    <property type="match status" value="1"/>
</dbReference>
<organism evidence="7 8">
    <name type="scientific">Halanaerobium kushneri</name>
    <dbReference type="NCBI Taxonomy" id="56779"/>
    <lineage>
        <taxon>Bacteria</taxon>
        <taxon>Bacillati</taxon>
        <taxon>Bacillota</taxon>
        <taxon>Clostridia</taxon>
        <taxon>Halanaerobiales</taxon>
        <taxon>Halanaerobiaceae</taxon>
        <taxon>Halanaerobium</taxon>
    </lineage>
</organism>
<dbReference type="InterPro" id="IPR018357">
    <property type="entry name" value="Hexapep_transf_CS"/>
</dbReference>
<proteinExistence type="inferred from homology"/>
<keyword evidence="8" id="KW-1185">Reference proteome</keyword>
<dbReference type="RefSeq" id="WP_076545391.1">
    <property type="nucleotide sequence ID" value="NZ_FTNC01000015.1"/>
</dbReference>
<dbReference type="STRING" id="56779.SAMN05421834_11515"/>
<dbReference type="SMART" id="SM01266">
    <property type="entry name" value="Mac"/>
    <property type="match status" value="1"/>
</dbReference>
<dbReference type="CDD" id="cd03357">
    <property type="entry name" value="LbH_MAT_GAT"/>
    <property type="match status" value="1"/>
</dbReference>
<evidence type="ECO:0000256" key="4">
    <source>
        <dbReference type="ARBA" id="ARBA00023315"/>
    </source>
</evidence>
<dbReference type="InterPro" id="IPR011004">
    <property type="entry name" value="Trimer_LpxA-like_sf"/>
</dbReference>
<gene>
    <name evidence="7" type="ORF">SAMN05421834_11515</name>
</gene>
<dbReference type="PANTHER" id="PTHR43017:SF1">
    <property type="entry name" value="ACETYLTRANSFERASE YJL218W-RELATED"/>
    <property type="match status" value="1"/>
</dbReference>
<dbReference type="OrthoDB" id="9801697at2"/>
<evidence type="ECO:0000259" key="6">
    <source>
        <dbReference type="SMART" id="SM01266"/>
    </source>
</evidence>
<dbReference type="Proteomes" id="UP000185669">
    <property type="component" value="Unassembled WGS sequence"/>
</dbReference>
<dbReference type="FunFam" id="2.160.10.10:FF:000008">
    <property type="entry name" value="Maltose O-acetyltransferase"/>
    <property type="match status" value="1"/>
</dbReference>
<accession>A0A1N6YPV6</accession>
<sequence length="186" mass="20491">MKTEKEKMLAGEMYNPHCEELMEDRARAKDLCYKYNNLAPQEGEKKKIVLKELLQTDKAPYIEPNFYCDYGYNIEVGEMFYANHNCVLLDVNTITIGDNVMLGPAVQIYTATHPLEEKARNSGRELGFPVEIGDNVWIGGGAVIQPGVKIGDNAVIGAGAVVTKDVAADHFVGGNPARVIKEIDNS</sequence>
<keyword evidence="4 5" id="KW-0012">Acyltransferase</keyword>
<dbReference type="InterPro" id="IPR039369">
    <property type="entry name" value="LacA-like"/>
</dbReference>
<dbReference type="EC" id="2.3.1.-" evidence="5"/>
<comment type="similarity">
    <text evidence="1 5">Belongs to the transferase hexapeptide repeat family.</text>
</comment>
<keyword evidence="2 5" id="KW-0808">Transferase</keyword>
<dbReference type="Gene3D" id="2.160.10.10">
    <property type="entry name" value="Hexapeptide repeat proteins"/>
    <property type="match status" value="1"/>
</dbReference>
<evidence type="ECO:0000256" key="1">
    <source>
        <dbReference type="ARBA" id="ARBA00007274"/>
    </source>
</evidence>
<feature type="domain" description="Maltose/galactoside acetyltransferase" evidence="6">
    <location>
        <begin position="5"/>
        <end position="59"/>
    </location>
</feature>
<name>A0A1N6YPV6_9FIRM</name>
<dbReference type="SUPFAM" id="SSF51161">
    <property type="entry name" value="Trimeric LpxA-like enzymes"/>
    <property type="match status" value="1"/>
</dbReference>
<keyword evidence="3" id="KW-0677">Repeat</keyword>
<dbReference type="GO" id="GO:0008870">
    <property type="term" value="F:galactoside O-acetyltransferase activity"/>
    <property type="evidence" value="ECO:0007669"/>
    <property type="project" value="TreeGrafter"/>
</dbReference>
<evidence type="ECO:0000313" key="8">
    <source>
        <dbReference type="Proteomes" id="UP000185669"/>
    </source>
</evidence>
<dbReference type="InterPro" id="IPR024688">
    <property type="entry name" value="Mac_dom"/>
</dbReference>
<dbReference type="Pfam" id="PF00132">
    <property type="entry name" value="Hexapep"/>
    <property type="match status" value="1"/>
</dbReference>
<reference evidence="8" key="1">
    <citation type="submission" date="2017-01" db="EMBL/GenBank/DDBJ databases">
        <authorList>
            <person name="Varghese N."/>
            <person name="Submissions S."/>
        </authorList>
    </citation>
    <scope>NUCLEOTIDE SEQUENCE [LARGE SCALE GENOMIC DNA]</scope>
    <source>
        <strain evidence="8">ATCC 700103</strain>
    </source>
</reference>
<protein>
    <recommendedName>
        <fullName evidence="5">Acetyltransferase</fullName>
        <ecNumber evidence="5">2.3.1.-</ecNumber>
    </recommendedName>
</protein>
<dbReference type="AlphaFoldDB" id="A0A1N6YPV6"/>
<dbReference type="InterPro" id="IPR001451">
    <property type="entry name" value="Hexapep"/>
</dbReference>
<evidence type="ECO:0000256" key="2">
    <source>
        <dbReference type="ARBA" id="ARBA00022679"/>
    </source>
</evidence>
<dbReference type="PANTHER" id="PTHR43017">
    <property type="entry name" value="GALACTOSIDE O-ACETYLTRANSFERASE"/>
    <property type="match status" value="1"/>
</dbReference>
<dbReference type="EMBL" id="FTNC01000015">
    <property type="protein sequence ID" value="SIR16630.1"/>
    <property type="molecule type" value="Genomic_DNA"/>
</dbReference>
<evidence type="ECO:0000256" key="5">
    <source>
        <dbReference type="RuleBase" id="RU367021"/>
    </source>
</evidence>
<dbReference type="Pfam" id="PF12464">
    <property type="entry name" value="Mac"/>
    <property type="match status" value="1"/>
</dbReference>
<evidence type="ECO:0000256" key="3">
    <source>
        <dbReference type="ARBA" id="ARBA00022737"/>
    </source>
</evidence>